<dbReference type="InterPro" id="IPR044005">
    <property type="entry name" value="DZR_2"/>
</dbReference>
<proteinExistence type="inferred from homology"/>
<dbReference type="RefSeq" id="WP_214171962.1">
    <property type="nucleotide sequence ID" value="NZ_JAHCVJ010000005.1"/>
</dbReference>
<evidence type="ECO:0000259" key="3">
    <source>
        <dbReference type="Pfam" id="PF18912"/>
    </source>
</evidence>
<comment type="caution">
    <text evidence="4">The sequence shown here is derived from an EMBL/GenBank/DDBJ whole genome shotgun (WGS) entry which is preliminary data.</text>
</comment>
<dbReference type="PANTHER" id="PTHR47505">
    <property type="entry name" value="DNA UTILIZATION PROTEIN YHGH"/>
    <property type="match status" value="1"/>
</dbReference>
<dbReference type="CDD" id="cd06223">
    <property type="entry name" value="PRTases_typeI"/>
    <property type="match status" value="1"/>
</dbReference>
<name>A0AAW4L6M2_9BACT</name>
<evidence type="ECO:0000313" key="4">
    <source>
        <dbReference type="EMBL" id="MBT0665187.1"/>
    </source>
</evidence>
<dbReference type="EMBL" id="JAHCVJ010000005">
    <property type="protein sequence ID" value="MBT0665187.1"/>
    <property type="molecule type" value="Genomic_DNA"/>
</dbReference>
<keyword evidence="5" id="KW-1185">Reference proteome</keyword>
<gene>
    <name evidence="4" type="ORF">KI809_12845</name>
</gene>
<dbReference type="InterPro" id="IPR051910">
    <property type="entry name" value="ComF/GntX_DNA_util-trans"/>
</dbReference>
<reference evidence="4 5" key="1">
    <citation type="submission" date="2021-05" db="EMBL/GenBank/DDBJ databases">
        <title>The draft genome of Geobacter pelophilus DSM 12255.</title>
        <authorList>
            <person name="Xu Z."/>
            <person name="Masuda Y."/>
            <person name="Itoh H."/>
            <person name="Senoo K."/>
        </authorList>
    </citation>
    <scope>NUCLEOTIDE SEQUENCE [LARGE SCALE GENOMIC DNA]</scope>
    <source>
        <strain evidence="4 5">DSM 12255</strain>
    </source>
</reference>
<sequence>MLKFLVDMFFPPLCHNCREFIPNAGRVHVCEKCLTTSRPIQSPMCSCCGIPFATDEGISHLCGNCIAKHPPFDAACGAYLYEGAVKELIHRFKYDGRVQCRRPLALLLLERLSGVVADFSPDLIIPVPLHKKRLRQRGFNQAILIGEVLAKEWRVPFERRLLQRIRWTEPQVNLAASERMANVKGAFALREPKLASGKRIVLVDDVLTTGSTVAECSNVLKKAGALAVIAVTVARVAEN</sequence>
<accession>A0AAW4L6M2</accession>
<dbReference type="Pfam" id="PF00156">
    <property type="entry name" value="Pribosyltran"/>
    <property type="match status" value="1"/>
</dbReference>
<evidence type="ECO:0000313" key="5">
    <source>
        <dbReference type="Proteomes" id="UP000811899"/>
    </source>
</evidence>
<comment type="similarity">
    <text evidence="1">Belongs to the ComF/GntX family.</text>
</comment>
<dbReference type="Proteomes" id="UP000811899">
    <property type="component" value="Unassembled WGS sequence"/>
</dbReference>
<dbReference type="Gene3D" id="3.40.50.2020">
    <property type="match status" value="1"/>
</dbReference>
<dbReference type="AlphaFoldDB" id="A0AAW4L6M2"/>
<evidence type="ECO:0000256" key="1">
    <source>
        <dbReference type="ARBA" id="ARBA00008007"/>
    </source>
</evidence>
<dbReference type="InterPro" id="IPR029057">
    <property type="entry name" value="PRTase-like"/>
</dbReference>
<dbReference type="Pfam" id="PF18912">
    <property type="entry name" value="DZR_2"/>
    <property type="match status" value="1"/>
</dbReference>
<feature type="domain" description="Phosphoribosyltransferase" evidence="2">
    <location>
        <begin position="183"/>
        <end position="236"/>
    </location>
</feature>
<dbReference type="InterPro" id="IPR000836">
    <property type="entry name" value="PRTase_dom"/>
</dbReference>
<feature type="domain" description="Double zinc ribbon" evidence="3">
    <location>
        <begin position="5"/>
        <end position="65"/>
    </location>
</feature>
<dbReference type="SUPFAM" id="SSF53271">
    <property type="entry name" value="PRTase-like"/>
    <property type="match status" value="1"/>
</dbReference>
<dbReference type="PANTHER" id="PTHR47505:SF1">
    <property type="entry name" value="DNA UTILIZATION PROTEIN YHGH"/>
    <property type="match status" value="1"/>
</dbReference>
<organism evidence="4 5">
    <name type="scientific">Geoanaerobacter pelophilus</name>
    <dbReference type="NCBI Taxonomy" id="60036"/>
    <lineage>
        <taxon>Bacteria</taxon>
        <taxon>Pseudomonadati</taxon>
        <taxon>Thermodesulfobacteriota</taxon>
        <taxon>Desulfuromonadia</taxon>
        <taxon>Geobacterales</taxon>
        <taxon>Geobacteraceae</taxon>
        <taxon>Geoanaerobacter</taxon>
    </lineage>
</organism>
<protein>
    <submittedName>
        <fullName evidence="4">ComF family protein</fullName>
    </submittedName>
</protein>
<evidence type="ECO:0000259" key="2">
    <source>
        <dbReference type="Pfam" id="PF00156"/>
    </source>
</evidence>